<proteinExistence type="inferred from homology"/>
<dbReference type="SUPFAM" id="SSF56281">
    <property type="entry name" value="Metallo-hydrolase/oxidoreductase"/>
    <property type="match status" value="1"/>
</dbReference>
<evidence type="ECO:0000313" key="5">
    <source>
        <dbReference type="EMBL" id="NJC70432.1"/>
    </source>
</evidence>
<dbReference type="SMART" id="SM00849">
    <property type="entry name" value="Lactamase_B"/>
    <property type="match status" value="1"/>
</dbReference>
<dbReference type="EMBL" id="JAATVY010000006">
    <property type="protein sequence ID" value="NJC70432.1"/>
    <property type="molecule type" value="Genomic_DNA"/>
</dbReference>
<evidence type="ECO:0000256" key="3">
    <source>
        <dbReference type="SAM" id="MobiDB-lite"/>
    </source>
</evidence>
<evidence type="ECO:0000313" key="6">
    <source>
        <dbReference type="Proteomes" id="UP000722989"/>
    </source>
</evidence>
<dbReference type="Pfam" id="PF12706">
    <property type="entry name" value="Lactamase_B_2"/>
    <property type="match status" value="1"/>
</dbReference>
<dbReference type="GO" id="GO:0016787">
    <property type="term" value="F:hydrolase activity"/>
    <property type="evidence" value="ECO:0007669"/>
    <property type="project" value="UniProtKB-KW"/>
</dbReference>
<feature type="domain" description="Metallo-beta-lactamase" evidence="4">
    <location>
        <begin position="15"/>
        <end position="202"/>
    </location>
</feature>
<dbReference type="PANTHER" id="PTHR43546">
    <property type="entry name" value="UPF0173 METAL-DEPENDENT HYDROLASE MJ1163-RELATED"/>
    <property type="match status" value="1"/>
</dbReference>
<feature type="compositionally biased region" description="Basic and acidic residues" evidence="3">
    <location>
        <begin position="252"/>
        <end position="265"/>
    </location>
</feature>
<dbReference type="HAMAP" id="MF_00457">
    <property type="entry name" value="UPF0173"/>
    <property type="match status" value="1"/>
</dbReference>
<sequence length="265" mass="28302">MTTVVDNAVGITCLGHATFRFTTPEAKVVLVDPWTYGNPLCPESARDVGAVDLILITHGHHDHLGDVFTVARTGAPTIVAVAELGNWLRSRGMPHVRTMNVGGIVDLAGVRVTMTPAEHSSSIDGDPGAYVGVAAGFVLHFSNGARIYHAGDTAAFPGMRLIHEVYRPDLALLPMGDEHTMGPEEAAVATRLLGVDRVVPMHYGISPGSRDVPARFRRALDDLGLDRVELIEMAPGQSIAWGGPSAGQRARQPVEHVVGDPVHRR</sequence>
<dbReference type="InterPro" id="IPR022877">
    <property type="entry name" value="UPF0173"/>
</dbReference>
<evidence type="ECO:0000256" key="1">
    <source>
        <dbReference type="ARBA" id="ARBA00022801"/>
    </source>
</evidence>
<dbReference type="InterPro" id="IPR050114">
    <property type="entry name" value="UPF0173_UPF0282_UlaG_hydrolase"/>
</dbReference>
<evidence type="ECO:0000259" key="4">
    <source>
        <dbReference type="SMART" id="SM00849"/>
    </source>
</evidence>
<dbReference type="Proteomes" id="UP000722989">
    <property type="component" value="Unassembled WGS sequence"/>
</dbReference>
<evidence type="ECO:0000256" key="2">
    <source>
        <dbReference type="HAMAP-Rule" id="MF_00457"/>
    </source>
</evidence>
<dbReference type="RefSeq" id="WP_167925321.1">
    <property type="nucleotide sequence ID" value="NZ_JAATVY010000006.1"/>
</dbReference>
<gene>
    <name evidence="5" type="ORF">HC031_12020</name>
</gene>
<dbReference type="Gene3D" id="3.60.15.10">
    <property type="entry name" value="Ribonuclease Z/Hydroxyacylglutathione hydrolase-like"/>
    <property type="match status" value="1"/>
</dbReference>
<dbReference type="PANTHER" id="PTHR43546:SF3">
    <property type="entry name" value="UPF0173 METAL-DEPENDENT HYDROLASE MJ1163"/>
    <property type="match status" value="1"/>
</dbReference>
<comment type="similarity">
    <text evidence="2">Belongs to the UPF0173 family.</text>
</comment>
<dbReference type="NCBIfam" id="NF001911">
    <property type="entry name" value="PRK00685.1"/>
    <property type="match status" value="1"/>
</dbReference>
<organism evidence="5 6">
    <name type="scientific">Planosporangium thailandense</name>
    <dbReference type="NCBI Taxonomy" id="765197"/>
    <lineage>
        <taxon>Bacteria</taxon>
        <taxon>Bacillati</taxon>
        <taxon>Actinomycetota</taxon>
        <taxon>Actinomycetes</taxon>
        <taxon>Micromonosporales</taxon>
        <taxon>Micromonosporaceae</taxon>
        <taxon>Planosporangium</taxon>
    </lineage>
</organism>
<accession>A0ABX0XWZ7</accession>
<name>A0ABX0XWZ7_9ACTN</name>
<keyword evidence="6" id="KW-1185">Reference proteome</keyword>
<protein>
    <recommendedName>
        <fullName evidence="2">UPF0173 metal-dependent hydrolase HC031_12020</fullName>
    </recommendedName>
</protein>
<dbReference type="InterPro" id="IPR036866">
    <property type="entry name" value="RibonucZ/Hydroxyglut_hydro"/>
</dbReference>
<reference evidence="5 6" key="1">
    <citation type="submission" date="2020-03" db="EMBL/GenBank/DDBJ databases">
        <title>WGS of the type strain of Planosporangium spp.</title>
        <authorList>
            <person name="Thawai C."/>
        </authorList>
    </citation>
    <scope>NUCLEOTIDE SEQUENCE [LARGE SCALE GENOMIC DNA]</scope>
    <source>
        <strain evidence="5 6">TBRC 5610</strain>
    </source>
</reference>
<keyword evidence="1 2" id="KW-0378">Hydrolase</keyword>
<comment type="caution">
    <text evidence="5">The sequence shown here is derived from an EMBL/GenBank/DDBJ whole genome shotgun (WGS) entry which is preliminary data.</text>
</comment>
<dbReference type="InterPro" id="IPR001279">
    <property type="entry name" value="Metallo-B-lactamas"/>
</dbReference>
<feature type="region of interest" description="Disordered" evidence="3">
    <location>
        <begin position="241"/>
        <end position="265"/>
    </location>
</feature>